<accession>A0AAX1UGC6</accession>
<sequence>MKAEKLDRRIQFRRAALVDDGFAEVETWSDHGSPVWAARADLSDGERWRAAEVAAGVTTRFTVRWSAFAAAITPKDRLVCDGREFDITGIKEPPGTRRQWIEITAAARID</sequence>
<organism evidence="1 2">
    <name type="scientific">Cereibacter sphaeroides</name>
    <name type="common">Rhodobacter sphaeroides</name>
    <dbReference type="NCBI Taxonomy" id="1063"/>
    <lineage>
        <taxon>Bacteria</taxon>
        <taxon>Pseudomonadati</taxon>
        <taxon>Pseudomonadota</taxon>
        <taxon>Alphaproteobacteria</taxon>
        <taxon>Rhodobacterales</taxon>
        <taxon>Paracoccaceae</taxon>
        <taxon>Cereibacter</taxon>
    </lineage>
</organism>
<dbReference type="Gene3D" id="2.40.10.270">
    <property type="entry name" value="Bacteriophage SPP1 head-tail adaptor protein"/>
    <property type="match status" value="1"/>
</dbReference>
<name>A0AAX1UGC6_CERSP</name>
<proteinExistence type="predicted"/>
<dbReference type="InterPro" id="IPR038666">
    <property type="entry name" value="SSP1_head-tail_sf"/>
</dbReference>
<comment type="caution">
    <text evidence="1">The sequence shown here is derived from an EMBL/GenBank/DDBJ whole genome shotgun (WGS) entry which is preliminary data.</text>
</comment>
<reference evidence="1 2" key="1">
    <citation type="submission" date="2018-08" db="EMBL/GenBank/DDBJ databases">
        <title>Draft genome sequence of Rhodobacter sphaeroides FY.</title>
        <authorList>
            <person name="Rayyan A."/>
            <person name="Meyer T.E."/>
            <person name="Kyndt J.A."/>
        </authorList>
    </citation>
    <scope>NUCLEOTIDE SEQUENCE [LARGE SCALE GENOMIC DNA]</scope>
    <source>
        <strain evidence="1 2">FY</strain>
    </source>
</reference>
<dbReference type="NCBIfam" id="TIGR01563">
    <property type="entry name" value="gp16_SPP1"/>
    <property type="match status" value="1"/>
</dbReference>
<dbReference type="InterPro" id="IPR008767">
    <property type="entry name" value="Phage_SPP1_head-tail_adaptor"/>
</dbReference>
<protein>
    <submittedName>
        <fullName evidence="1">Head-tail adaptor protein</fullName>
    </submittedName>
</protein>
<dbReference type="AlphaFoldDB" id="A0AAX1UGC6"/>
<dbReference type="RefSeq" id="WP_119001339.1">
    <property type="nucleotide sequence ID" value="NZ_QWGP01000038.1"/>
</dbReference>
<dbReference type="Pfam" id="PF05521">
    <property type="entry name" value="Phage_HCP"/>
    <property type="match status" value="1"/>
</dbReference>
<dbReference type="EMBL" id="QWGP01000038">
    <property type="protein sequence ID" value="RHZ91148.1"/>
    <property type="molecule type" value="Genomic_DNA"/>
</dbReference>
<evidence type="ECO:0000313" key="1">
    <source>
        <dbReference type="EMBL" id="RHZ91148.1"/>
    </source>
</evidence>
<dbReference type="Proteomes" id="UP000266305">
    <property type="component" value="Unassembled WGS sequence"/>
</dbReference>
<gene>
    <name evidence="1" type="ORF">D1114_20975</name>
</gene>
<evidence type="ECO:0000313" key="2">
    <source>
        <dbReference type="Proteomes" id="UP000266305"/>
    </source>
</evidence>